<protein>
    <recommendedName>
        <fullName evidence="3">Bleomycin resistance protein</fullName>
    </recommendedName>
</protein>
<dbReference type="SUPFAM" id="SSF54593">
    <property type="entry name" value="Glyoxalase/Bleomycin resistance protein/Dihydroxybiphenyl dioxygenase"/>
    <property type="match status" value="1"/>
</dbReference>
<name>A0A369QKL7_9BACT</name>
<comment type="caution">
    <text evidence="1">The sequence shown here is derived from an EMBL/GenBank/DDBJ whole genome shotgun (WGS) entry which is preliminary data.</text>
</comment>
<dbReference type="Proteomes" id="UP000253919">
    <property type="component" value="Unassembled WGS sequence"/>
</dbReference>
<dbReference type="AlphaFoldDB" id="A0A369QKL7"/>
<keyword evidence="2" id="KW-1185">Reference proteome</keyword>
<dbReference type="OrthoDB" id="66829at2"/>
<dbReference type="RefSeq" id="WP_115374464.1">
    <property type="nucleotide sequence ID" value="NZ_QASA01000001.1"/>
</dbReference>
<organism evidence="1 2">
    <name type="scientific">Adhaeribacter pallidiroseus</name>
    <dbReference type="NCBI Taxonomy" id="2072847"/>
    <lineage>
        <taxon>Bacteria</taxon>
        <taxon>Pseudomonadati</taxon>
        <taxon>Bacteroidota</taxon>
        <taxon>Cytophagia</taxon>
        <taxon>Cytophagales</taxon>
        <taxon>Hymenobacteraceae</taxon>
        <taxon>Adhaeribacter</taxon>
    </lineage>
</organism>
<dbReference type="EMBL" id="QASA01000001">
    <property type="protein sequence ID" value="RDC65463.1"/>
    <property type="molecule type" value="Genomic_DNA"/>
</dbReference>
<dbReference type="Gene3D" id="3.10.180.10">
    <property type="entry name" value="2,3-Dihydroxybiphenyl 1,2-Dioxygenase, domain 1"/>
    <property type="match status" value="1"/>
</dbReference>
<sequence>MNFIKLVPNIFYKNISGGLKTFVNCLEFTVGYEELSAEQPFCVVEKGDLRINLFQNQQLAAEHHPEFRLVTDNIEEVYEKIKAKYPELLHPNLNGITLRPWGAKEFALMDEQIGIIIQQW</sequence>
<dbReference type="InterPro" id="IPR029068">
    <property type="entry name" value="Glyas_Bleomycin-R_OHBP_Dase"/>
</dbReference>
<reference evidence="1 2" key="1">
    <citation type="submission" date="2018-04" db="EMBL/GenBank/DDBJ databases">
        <title>Adhaeribacter sp. HMF7616 genome sequencing and assembly.</title>
        <authorList>
            <person name="Kang H."/>
            <person name="Kang J."/>
            <person name="Cha I."/>
            <person name="Kim H."/>
            <person name="Joh K."/>
        </authorList>
    </citation>
    <scope>NUCLEOTIDE SEQUENCE [LARGE SCALE GENOMIC DNA]</scope>
    <source>
        <strain evidence="1 2">HMF7616</strain>
    </source>
</reference>
<accession>A0A369QKL7</accession>
<proteinExistence type="predicted"/>
<evidence type="ECO:0000313" key="2">
    <source>
        <dbReference type="Proteomes" id="UP000253919"/>
    </source>
</evidence>
<gene>
    <name evidence="1" type="ORF">AHMF7616_04093</name>
</gene>
<evidence type="ECO:0000313" key="1">
    <source>
        <dbReference type="EMBL" id="RDC65463.1"/>
    </source>
</evidence>
<evidence type="ECO:0008006" key="3">
    <source>
        <dbReference type="Google" id="ProtNLM"/>
    </source>
</evidence>